<dbReference type="EMBL" id="CP076134">
    <property type="protein sequence ID" value="QWG13511.1"/>
    <property type="molecule type" value="Genomic_DNA"/>
</dbReference>
<dbReference type="Proteomes" id="UP000680839">
    <property type="component" value="Chromosome"/>
</dbReference>
<organism evidence="1 2">
    <name type="scientific">Bradyrhizobium sediminis</name>
    <dbReference type="NCBI Taxonomy" id="2840469"/>
    <lineage>
        <taxon>Bacteria</taxon>
        <taxon>Pseudomonadati</taxon>
        <taxon>Pseudomonadota</taxon>
        <taxon>Alphaproteobacteria</taxon>
        <taxon>Hyphomicrobiales</taxon>
        <taxon>Nitrobacteraceae</taxon>
        <taxon>Bradyrhizobium</taxon>
    </lineage>
</organism>
<dbReference type="RefSeq" id="WP_215622221.1">
    <property type="nucleotide sequence ID" value="NZ_CP076134.1"/>
</dbReference>
<accession>A0A975NFC2</accession>
<evidence type="ECO:0000313" key="1">
    <source>
        <dbReference type="EMBL" id="QWG13511.1"/>
    </source>
</evidence>
<name>A0A975NFC2_9BRAD</name>
<proteinExistence type="predicted"/>
<protein>
    <submittedName>
        <fullName evidence="1">Uncharacterized protein</fullName>
    </submittedName>
</protein>
<sequence>MADKSEFVDMISDATRQVRRRVVRRAVEPVVKEGSRLGHRSDRMEQWRMETFTPWKLRPWKFKDWD</sequence>
<dbReference type="AlphaFoldDB" id="A0A975NFC2"/>
<reference evidence="1" key="1">
    <citation type="submission" date="2021-06" db="EMBL/GenBank/DDBJ databases">
        <title>Bradyrhizobium sp. S2-20-1 Genome sequencing.</title>
        <authorList>
            <person name="Jin L."/>
        </authorList>
    </citation>
    <scope>NUCLEOTIDE SEQUENCE</scope>
    <source>
        <strain evidence="1">S2-20-1</strain>
    </source>
</reference>
<evidence type="ECO:0000313" key="2">
    <source>
        <dbReference type="Proteomes" id="UP000680839"/>
    </source>
</evidence>
<gene>
    <name evidence="1" type="ORF">KMZ29_01825</name>
</gene>